<dbReference type="PANTHER" id="PTHR30203:SF24">
    <property type="entry name" value="BLR4935 PROTEIN"/>
    <property type="match status" value="1"/>
</dbReference>
<keyword evidence="1" id="KW-0732">Signal</keyword>
<accession>A0A1S7R1V6</accession>
<protein>
    <submittedName>
        <fullName evidence="2">Putative Outer membrane efflux protein putative copper resistance protein B</fullName>
    </submittedName>
</protein>
<dbReference type="GO" id="GO:0015562">
    <property type="term" value="F:efflux transmembrane transporter activity"/>
    <property type="evidence" value="ECO:0007669"/>
    <property type="project" value="InterPro"/>
</dbReference>
<evidence type="ECO:0000313" key="3">
    <source>
        <dbReference type="Proteomes" id="UP000191987"/>
    </source>
</evidence>
<dbReference type="AlphaFoldDB" id="A0A1S7R1V6"/>
<reference evidence="2 3" key="1">
    <citation type="submission" date="2016-01" db="EMBL/GenBank/DDBJ databases">
        <authorList>
            <person name="Oliw E.H."/>
        </authorList>
    </citation>
    <scope>NUCLEOTIDE SEQUENCE [LARGE SCALE GENOMIC DNA]</scope>
    <source>
        <strain evidence="2 3">Zutra 3-1</strain>
    </source>
</reference>
<feature type="chain" id="PRO_5013249911" evidence="1">
    <location>
        <begin position="29"/>
        <end position="492"/>
    </location>
</feature>
<dbReference type="EMBL" id="FBWG01000030">
    <property type="protein sequence ID" value="CUX45772.1"/>
    <property type="molecule type" value="Genomic_DNA"/>
</dbReference>
<evidence type="ECO:0000256" key="1">
    <source>
        <dbReference type="SAM" id="SignalP"/>
    </source>
</evidence>
<name>A0A1S7R1V6_9HYPH</name>
<dbReference type="PANTHER" id="PTHR30203">
    <property type="entry name" value="OUTER MEMBRANE CATION EFFLUX PROTEIN"/>
    <property type="match status" value="1"/>
</dbReference>
<dbReference type="Proteomes" id="UP000191987">
    <property type="component" value="Unassembled WGS sequence"/>
</dbReference>
<feature type="signal peptide" evidence="1">
    <location>
        <begin position="1"/>
        <end position="28"/>
    </location>
</feature>
<dbReference type="PROSITE" id="PS51257">
    <property type="entry name" value="PROKAR_LIPOPROTEIN"/>
    <property type="match status" value="1"/>
</dbReference>
<proteinExistence type="predicted"/>
<dbReference type="SUPFAM" id="SSF56954">
    <property type="entry name" value="Outer membrane efflux proteins (OEP)"/>
    <property type="match status" value="1"/>
</dbReference>
<evidence type="ECO:0000313" key="2">
    <source>
        <dbReference type="EMBL" id="CUX45772.1"/>
    </source>
</evidence>
<dbReference type="Gene3D" id="1.20.1600.10">
    <property type="entry name" value="Outer membrane efflux proteins (OEP)"/>
    <property type="match status" value="1"/>
</dbReference>
<gene>
    <name evidence="2" type="ORF">AGR7C_Lc120036</name>
</gene>
<dbReference type="InterPro" id="IPR010131">
    <property type="entry name" value="MdtP/NodT-like"/>
</dbReference>
<organism evidence="2 3">
    <name type="scientific">Agrobacterium deltaense Zutra 3/1</name>
    <dbReference type="NCBI Taxonomy" id="1183427"/>
    <lineage>
        <taxon>Bacteria</taxon>
        <taxon>Pseudomonadati</taxon>
        <taxon>Pseudomonadota</taxon>
        <taxon>Alphaproteobacteria</taxon>
        <taxon>Hyphomicrobiales</taxon>
        <taxon>Rhizobiaceae</taxon>
        <taxon>Rhizobium/Agrobacterium group</taxon>
        <taxon>Agrobacterium</taxon>
    </lineage>
</organism>
<dbReference type="RefSeq" id="WP_080819836.1">
    <property type="nucleotide sequence ID" value="NZ_LT009749.1"/>
</dbReference>
<sequence>MTILTFKLGAKIATALCLPFLLGGCVTAAQYASRDAGFTNVSARTSEAIGKQAVWVQNRAEAQATQTRVKSLMAAGKSLDVETAVQVALLNNKGLQAAYADLGEAAATAWQSTMLVNPRVGIGLTGIGTPGLRAYQAIEGVVVTNILALATLKKNVEIADTGFRKAQLGAALKTLQLAADTRRAWITAVAAWENVGQLAQAQTAADAASELAVKLGEAGSLNKEGQAREQVFYAELTGQIARARLEARLAKEELTRLMGLWGADIEYTIPNRLPPLPKALTKRDMIEAEALQRRVDLQMARLDLEATARSFKLTEATRYVTDLEIRSGFETERELEDGEIHKQTTGNAELEFVIPIFDSGQARMRESELAYMRAANLLAEKAVNVRSEARSAYQAYRSNYDIARHYRNSVVPLRTKIEEQSLLTYNGMITNTFELLADSREKVNSSLLAINAKRDFWLAEASLAPAIYGGGTGAAAGAETEVAAAGGGGGGH</sequence>